<dbReference type="Gene3D" id="3.30.497.10">
    <property type="entry name" value="Antithrombin, subunit I, domain 2"/>
    <property type="match status" value="1"/>
</dbReference>
<dbReference type="Pfam" id="PF00079">
    <property type="entry name" value="Serpin"/>
    <property type="match status" value="1"/>
</dbReference>
<dbReference type="SUPFAM" id="SSF56574">
    <property type="entry name" value="Serpins"/>
    <property type="match status" value="1"/>
</dbReference>
<dbReference type="InterPro" id="IPR023796">
    <property type="entry name" value="Serpin_dom"/>
</dbReference>
<evidence type="ECO:0000256" key="3">
    <source>
        <dbReference type="ARBA" id="ARBA00022525"/>
    </source>
</evidence>
<keyword evidence="3" id="KW-0964">Secreted</keyword>
<dbReference type="InterPro" id="IPR042178">
    <property type="entry name" value="Serpin_sf_1"/>
</dbReference>
<evidence type="ECO:0000259" key="9">
    <source>
        <dbReference type="SMART" id="SM00093"/>
    </source>
</evidence>
<dbReference type="GO" id="GO:0005615">
    <property type="term" value="C:extracellular space"/>
    <property type="evidence" value="ECO:0007669"/>
    <property type="project" value="InterPro"/>
</dbReference>
<accession>A0A6M2DSG5</accession>
<evidence type="ECO:0000256" key="6">
    <source>
        <dbReference type="ARBA" id="ARBA00022900"/>
    </source>
</evidence>
<feature type="domain" description="Serpin" evidence="9">
    <location>
        <begin position="55"/>
        <end position="431"/>
    </location>
</feature>
<dbReference type="InterPro" id="IPR042185">
    <property type="entry name" value="Serpin_sf_2"/>
</dbReference>
<evidence type="ECO:0000256" key="8">
    <source>
        <dbReference type="RuleBase" id="RU000411"/>
    </source>
</evidence>
<dbReference type="FunFam" id="2.30.39.10:FF:000030">
    <property type="entry name" value="Serpin 2"/>
    <property type="match status" value="1"/>
</dbReference>
<dbReference type="InterPro" id="IPR036186">
    <property type="entry name" value="Serpin_sf"/>
</dbReference>
<evidence type="ECO:0000256" key="7">
    <source>
        <dbReference type="ARBA" id="ARBA00023180"/>
    </source>
</evidence>
<dbReference type="GO" id="GO:0004867">
    <property type="term" value="F:serine-type endopeptidase inhibitor activity"/>
    <property type="evidence" value="ECO:0007669"/>
    <property type="project" value="UniProtKB-KW"/>
</dbReference>
<dbReference type="PANTHER" id="PTHR11461:SF357">
    <property type="entry name" value="SERINE PROTEASE INHIBITOR 27A"/>
    <property type="match status" value="1"/>
</dbReference>
<dbReference type="PANTHER" id="PTHR11461">
    <property type="entry name" value="SERINE PROTEASE INHIBITOR, SERPIN"/>
    <property type="match status" value="1"/>
</dbReference>
<evidence type="ECO:0000256" key="4">
    <source>
        <dbReference type="ARBA" id="ARBA00022690"/>
    </source>
</evidence>
<dbReference type="AlphaFoldDB" id="A0A6M2DSG5"/>
<dbReference type="Gene3D" id="2.30.39.10">
    <property type="entry name" value="Alpha-1-antitrypsin, domain 1"/>
    <property type="match status" value="1"/>
</dbReference>
<evidence type="ECO:0000313" key="10">
    <source>
        <dbReference type="EMBL" id="NOV47717.1"/>
    </source>
</evidence>
<keyword evidence="4" id="KW-0646">Protease inhibitor</keyword>
<dbReference type="EMBL" id="GIIL01003991">
    <property type="protein sequence ID" value="NOV47717.1"/>
    <property type="molecule type" value="Transcribed_RNA"/>
</dbReference>
<sequence>MVNEKYPQYHYPGVMNNLQKSAMLADQPVQQNASSWDLGDDFIPFEGSVDEDFDWGLYKTVSAKSTSNLLISPVCVKLLLMMLYEGASGDTKLEMLRLLSLPDNYQSNRERAGKILSSLKAKHPAYDLDFDTRIYISHLIQSRQRFNAIAKMFYDSDIVPIDFYNGVNKTSSNGNITKYSSAAIMNDWVANVTRGHITELVNQADLHDAVMVLLNVIYFKGEWRKRFPEENTHLENFYLDVDKPINVPFMKQQGVFFYHDSKELDARILRMPYKGGKFSSIFILPNTMRNGLQHLQQNLNAQLLRQQLWLMDEVELNVTIPKFKFDFKARLVDALKEMGLQSVFSPATSSLPGIARGLSPKDTLSISNIMQKAGIEVNEIGSTVYAATEVVLTNKFGNDREVSFRATRPFMFFIQDETSGTILFIGKVLNPLETNNE</sequence>
<organism evidence="10">
    <name type="scientific">Xenopsylla cheopis</name>
    <name type="common">Oriental rat flea</name>
    <name type="synonym">Pulex cheopis</name>
    <dbReference type="NCBI Taxonomy" id="163159"/>
    <lineage>
        <taxon>Eukaryota</taxon>
        <taxon>Metazoa</taxon>
        <taxon>Ecdysozoa</taxon>
        <taxon>Arthropoda</taxon>
        <taxon>Hexapoda</taxon>
        <taxon>Insecta</taxon>
        <taxon>Pterygota</taxon>
        <taxon>Neoptera</taxon>
        <taxon>Endopterygota</taxon>
        <taxon>Siphonaptera</taxon>
        <taxon>Pulicidae</taxon>
        <taxon>Xenopsyllinae</taxon>
        <taxon>Xenopsylla</taxon>
    </lineage>
</organism>
<dbReference type="InterPro" id="IPR000215">
    <property type="entry name" value="Serpin_fam"/>
</dbReference>
<proteinExistence type="inferred from homology"/>
<reference evidence="10" key="1">
    <citation type="submission" date="2020-03" db="EMBL/GenBank/DDBJ databases">
        <title>Transcriptomic Profiling of the Digestive Tract of the Rat Flea, Xenopsylla cheopis, Following Blood Feeding and Infection with Yersinia pestis.</title>
        <authorList>
            <person name="Bland D.M."/>
            <person name="Martens C.A."/>
            <person name="Virtaneva K."/>
            <person name="Kanakabandi K."/>
            <person name="Long D."/>
            <person name="Rosenke R."/>
            <person name="Saturday G.A."/>
            <person name="Hoyt F.H."/>
            <person name="Bruno D.P."/>
            <person name="Ribeiro J.M.C."/>
            <person name="Hinnebusch J."/>
        </authorList>
    </citation>
    <scope>NUCLEOTIDE SEQUENCE</scope>
</reference>
<evidence type="ECO:0000256" key="5">
    <source>
        <dbReference type="ARBA" id="ARBA00022729"/>
    </source>
</evidence>
<keyword evidence="5" id="KW-0732">Signal</keyword>
<keyword evidence="7" id="KW-0325">Glycoprotein</keyword>
<evidence type="ECO:0000256" key="2">
    <source>
        <dbReference type="ARBA" id="ARBA00009500"/>
    </source>
</evidence>
<keyword evidence="6" id="KW-0722">Serine protease inhibitor</keyword>
<dbReference type="SMART" id="SM00093">
    <property type="entry name" value="SERPIN"/>
    <property type="match status" value="1"/>
</dbReference>
<protein>
    <submittedName>
        <fullName evidence="10">Putative serpin</fullName>
    </submittedName>
</protein>
<evidence type="ECO:0000256" key="1">
    <source>
        <dbReference type="ARBA" id="ARBA00004613"/>
    </source>
</evidence>
<comment type="similarity">
    <text evidence="2 8">Belongs to the serpin family.</text>
</comment>
<name>A0A6M2DSG5_XENCH</name>
<comment type="subcellular location">
    <subcellularLocation>
        <location evidence="1">Secreted</location>
    </subcellularLocation>
</comment>